<proteinExistence type="predicted"/>
<dbReference type="Proteomes" id="UP000327191">
    <property type="component" value="Unassembled WGS sequence"/>
</dbReference>
<dbReference type="EMBL" id="CABVJE010000022">
    <property type="protein sequence ID" value="VVQ18801.1"/>
    <property type="molecule type" value="Genomic_DNA"/>
</dbReference>
<reference evidence="2 3" key="1">
    <citation type="submission" date="2019-09" db="EMBL/GenBank/DDBJ databases">
        <authorList>
            <person name="Chandra G."/>
            <person name="Truman W A."/>
        </authorList>
    </citation>
    <scope>NUCLEOTIDE SEQUENCE [LARGE SCALE GENOMIC DNA]</scope>
    <source>
        <strain evidence="2">PS938</strain>
    </source>
</reference>
<gene>
    <name evidence="2" type="ORF">PS938_04622</name>
</gene>
<name>A0A5E7V531_PSEFL</name>
<evidence type="ECO:0000256" key="1">
    <source>
        <dbReference type="SAM" id="MobiDB-lite"/>
    </source>
</evidence>
<protein>
    <submittedName>
        <fullName evidence="2">Uncharacterized protein</fullName>
    </submittedName>
</protein>
<evidence type="ECO:0000313" key="3">
    <source>
        <dbReference type="Proteomes" id="UP000327191"/>
    </source>
</evidence>
<dbReference type="AlphaFoldDB" id="A0A5E7V531"/>
<sequence length="274" mass="29457">MQMTGQWQCKWVVKCNAIIYDDVIQDLLHSAVKDLDRDAQLALWAVTDAGWDYIYDHHAGQDGVAGVPLNTRDIVRKLKEEVLSAAADYESPSLYRYILGDEDPEGDEDDAGEDEDGDLEEPVIFGNGLGALLGGGSWLSSGLTFDEETNAKAKPQFISTVANLKAASQDLREAMRVVVSMVVERFGAEVAQNMKPYVVRFIADVRDGKASLETENERGTIRGDGPQALDEVVAEEGGGTESGRRLGVDPADAGQVGRRKGAGTDATGLPAARG</sequence>
<accession>A0A5E7V531</accession>
<evidence type="ECO:0000313" key="2">
    <source>
        <dbReference type="EMBL" id="VVQ18801.1"/>
    </source>
</evidence>
<organism evidence="2 3">
    <name type="scientific">Pseudomonas fluorescens</name>
    <dbReference type="NCBI Taxonomy" id="294"/>
    <lineage>
        <taxon>Bacteria</taxon>
        <taxon>Pseudomonadati</taxon>
        <taxon>Pseudomonadota</taxon>
        <taxon>Gammaproteobacteria</taxon>
        <taxon>Pseudomonadales</taxon>
        <taxon>Pseudomonadaceae</taxon>
        <taxon>Pseudomonas</taxon>
    </lineage>
</organism>
<feature type="region of interest" description="Disordered" evidence="1">
    <location>
        <begin position="234"/>
        <end position="274"/>
    </location>
</feature>